<dbReference type="NCBIfam" id="TIGR01194">
    <property type="entry name" value="cyc_pep_trnsptr"/>
    <property type="match status" value="1"/>
</dbReference>
<keyword evidence="4" id="KW-0067">ATP-binding</keyword>
<dbReference type="PANTHER" id="PTHR43553">
    <property type="entry name" value="HEAVY METAL TRANSPORTER"/>
    <property type="match status" value="1"/>
</dbReference>
<keyword evidence="5" id="KW-0472">Membrane</keyword>
<name>A0A3S1A9X1_9CYAN</name>
<feature type="transmembrane region" description="Helical" evidence="5">
    <location>
        <begin position="53"/>
        <end position="70"/>
    </location>
</feature>
<comment type="caution">
    <text evidence="7">The sequence shown here is derived from an EMBL/GenBank/DDBJ whole genome shotgun (WGS) entry which is preliminary data.</text>
</comment>
<dbReference type="Proteomes" id="UP000271624">
    <property type="component" value="Unassembled WGS sequence"/>
</dbReference>
<dbReference type="InterPro" id="IPR003593">
    <property type="entry name" value="AAA+_ATPase"/>
</dbReference>
<evidence type="ECO:0000256" key="3">
    <source>
        <dbReference type="ARBA" id="ARBA00022741"/>
    </source>
</evidence>
<keyword evidence="2" id="KW-0813">Transport</keyword>
<dbReference type="GO" id="GO:0042626">
    <property type="term" value="F:ATPase-coupled transmembrane transporter activity"/>
    <property type="evidence" value="ECO:0007669"/>
    <property type="project" value="TreeGrafter"/>
</dbReference>
<dbReference type="InterPro" id="IPR027417">
    <property type="entry name" value="P-loop_NTPase"/>
</dbReference>
<comment type="similarity">
    <text evidence="1">Belongs to the ABC transporter superfamily.</text>
</comment>
<dbReference type="GO" id="GO:0043190">
    <property type="term" value="C:ATP-binding cassette (ABC) transporter complex"/>
    <property type="evidence" value="ECO:0007669"/>
    <property type="project" value="TreeGrafter"/>
</dbReference>
<dbReference type="GO" id="GO:0015833">
    <property type="term" value="P:peptide transport"/>
    <property type="evidence" value="ECO:0007669"/>
    <property type="project" value="InterPro"/>
</dbReference>
<proteinExistence type="inferred from homology"/>
<feature type="transmembrane region" description="Helical" evidence="5">
    <location>
        <begin position="18"/>
        <end position="41"/>
    </location>
</feature>
<dbReference type="EMBL" id="RSCL01000035">
    <property type="protein sequence ID" value="RUS96613.1"/>
    <property type="molecule type" value="Genomic_DNA"/>
</dbReference>
<accession>A0A3S1A9X1</accession>
<keyword evidence="5" id="KW-1133">Transmembrane helix</keyword>
<dbReference type="SUPFAM" id="SSF52540">
    <property type="entry name" value="P-loop containing nucleoside triphosphate hydrolases"/>
    <property type="match status" value="1"/>
</dbReference>
<dbReference type="InterPro" id="IPR005898">
    <property type="entry name" value="Cyc_pep_transpt_SyrD/YojI"/>
</dbReference>
<dbReference type="GO" id="GO:0005524">
    <property type="term" value="F:ATP binding"/>
    <property type="evidence" value="ECO:0007669"/>
    <property type="project" value="UniProtKB-KW"/>
</dbReference>
<dbReference type="GO" id="GO:1904680">
    <property type="term" value="F:peptide transmembrane transporter activity"/>
    <property type="evidence" value="ECO:0007669"/>
    <property type="project" value="InterPro"/>
</dbReference>
<reference evidence="7" key="1">
    <citation type="submission" date="2018-12" db="EMBL/GenBank/DDBJ databases">
        <authorList>
            <person name="Will S."/>
            <person name="Neumann-Schaal M."/>
            <person name="Henke P."/>
        </authorList>
    </citation>
    <scope>NUCLEOTIDE SEQUENCE</scope>
    <source>
        <strain evidence="7">PCC 7102</strain>
    </source>
</reference>
<evidence type="ECO:0000256" key="1">
    <source>
        <dbReference type="ARBA" id="ARBA00005417"/>
    </source>
</evidence>
<dbReference type="InterPro" id="IPR050095">
    <property type="entry name" value="ECF_ABC_transporter_ATP-bd"/>
</dbReference>
<keyword evidence="5" id="KW-0812">Transmembrane</keyword>
<evidence type="ECO:0000256" key="5">
    <source>
        <dbReference type="SAM" id="Phobius"/>
    </source>
</evidence>
<gene>
    <name evidence="7" type="ORF">DSM106972_086360</name>
</gene>
<evidence type="ECO:0000256" key="4">
    <source>
        <dbReference type="ARBA" id="ARBA00022840"/>
    </source>
</evidence>
<evidence type="ECO:0000313" key="8">
    <source>
        <dbReference type="Proteomes" id="UP000271624"/>
    </source>
</evidence>
<dbReference type="PROSITE" id="PS50893">
    <property type="entry name" value="ABC_TRANSPORTER_2"/>
    <property type="match status" value="1"/>
</dbReference>
<evidence type="ECO:0000259" key="6">
    <source>
        <dbReference type="PROSITE" id="PS50893"/>
    </source>
</evidence>
<dbReference type="AlphaFoldDB" id="A0A3S1A9X1"/>
<feature type="domain" description="ABC transporter" evidence="6">
    <location>
        <begin position="115"/>
        <end position="330"/>
    </location>
</feature>
<dbReference type="Pfam" id="PF00005">
    <property type="entry name" value="ABC_tran"/>
    <property type="match status" value="1"/>
</dbReference>
<dbReference type="Gene3D" id="3.40.50.300">
    <property type="entry name" value="P-loop containing nucleotide triphosphate hydrolases"/>
    <property type="match status" value="1"/>
</dbReference>
<organism evidence="7 8">
    <name type="scientific">Dulcicalothrix desertica PCC 7102</name>
    <dbReference type="NCBI Taxonomy" id="232991"/>
    <lineage>
        <taxon>Bacteria</taxon>
        <taxon>Bacillati</taxon>
        <taxon>Cyanobacteriota</taxon>
        <taxon>Cyanophyceae</taxon>
        <taxon>Nostocales</taxon>
        <taxon>Calotrichaceae</taxon>
        <taxon>Dulcicalothrix</taxon>
    </lineage>
</organism>
<evidence type="ECO:0000313" key="7">
    <source>
        <dbReference type="EMBL" id="RUS96613.1"/>
    </source>
</evidence>
<dbReference type="CDD" id="cd03228">
    <property type="entry name" value="ABCC_MRP_Like"/>
    <property type="match status" value="1"/>
</dbReference>
<reference evidence="7" key="2">
    <citation type="journal article" date="2019" name="Genome Biol. Evol.">
        <title>Day and night: Metabolic profiles and evolutionary relationships of six axenic non-marine cyanobacteria.</title>
        <authorList>
            <person name="Will S.E."/>
            <person name="Henke P."/>
            <person name="Boedeker C."/>
            <person name="Huang S."/>
            <person name="Brinkmann H."/>
            <person name="Rohde M."/>
            <person name="Jarek M."/>
            <person name="Friedl T."/>
            <person name="Seufert S."/>
            <person name="Schumacher M."/>
            <person name="Overmann J."/>
            <person name="Neumann-Schaal M."/>
            <person name="Petersen J."/>
        </authorList>
    </citation>
    <scope>NUCLEOTIDE SEQUENCE [LARGE SCALE GENOMIC DNA]</scope>
    <source>
        <strain evidence="7">PCC 7102</strain>
    </source>
</reference>
<dbReference type="GO" id="GO:0016887">
    <property type="term" value="F:ATP hydrolysis activity"/>
    <property type="evidence" value="ECO:0007669"/>
    <property type="project" value="InterPro"/>
</dbReference>
<dbReference type="SMART" id="SM00382">
    <property type="entry name" value="AAA"/>
    <property type="match status" value="1"/>
</dbReference>
<dbReference type="PANTHER" id="PTHR43553:SF11">
    <property type="entry name" value="ABC TRANSPORTER ATP-BINDING_PERMEASE PROTEIN YOJI"/>
    <property type="match status" value="1"/>
</dbReference>
<dbReference type="PROSITE" id="PS00211">
    <property type="entry name" value="ABC_TRANSPORTER_1"/>
    <property type="match status" value="1"/>
</dbReference>
<dbReference type="InterPro" id="IPR017871">
    <property type="entry name" value="ABC_transporter-like_CS"/>
</dbReference>
<sequence>MEKNAGAYRQKREAAGDIIAIAGSWGLTALFIPIGILVFVLPNFFELSQSLTSAYALTILFMLTPLRIILNTLPEMARANIALEKIESLGLSLAAATIEPEVETYNNAKLFKSSLELQKVTHTYINERDASKFTLGPINLSFLVGELVFIIGGNGSGKSTLAKLITGLYIPENGIIKLDEENITDKNREWYRQQFSAIFADFYLFEKLLGFQGSNLDAQMQDYLVKLQLDHKVQIKDGYFSTTSLSQGQRKRLALLTAYLEDRPIYIFDEWASDQDPVFKEIFYTQLLPELKTQGKMVLVISHDDKYFHVADRIIKLDYGKVESDRRLNT</sequence>
<evidence type="ECO:0000256" key="2">
    <source>
        <dbReference type="ARBA" id="ARBA00022448"/>
    </source>
</evidence>
<keyword evidence="8" id="KW-1185">Reference proteome</keyword>
<keyword evidence="3" id="KW-0547">Nucleotide-binding</keyword>
<dbReference type="InterPro" id="IPR003439">
    <property type="entry name" value="ABC_transporter-like_ATP-bd"/>
</dbReference>
<protein>
    <recommendedName>
        <fullName evidence="6">ABC transporter domain-containing protein</fullName>
    </recommendedName>
</protein>